<dbReference type="Proteomes" id="UP000030765">
    <property type="component" value="Unassembled WGS sequence"/>
</dbReference>
<keyword evidence="4" id="KW-1185">Reference proteome</keyword>
<dbReference type="VEuPathDB" id="VectorBase:ASIC012730"/>
<reference evidence="2 4" key="1">
    <citation type="journal article" date="2014" name="BMC Genomics">
        <title>Genome sequence of Anopheles sinensis provides insight into genetics basis of mosquito competence for malaria parasites.</title>
        <authorList>
            <person name="Zhou D."/>
            <person name="Zhang D."/>
            <person name="Ding G."/>
            <person name="Shi L."/>
            <person name="Hou Q."/>
            <person name="Ye Y."/>
            <person name="Xu Y."/>
            <person name="Zhou H."/>
            <person name="Xiong C."/>
            <person name="Li S."/>
            <person name="Yu J."/>
            <person name="Hong S."/>
            <person name="Yu X."/>
            <person name="Zou P."/>
            <person name="Chen C."/>
            <person name="Chang X."/>
            <person name="Wang W."/>
            <person name="Lv Y."/>
            <person name="Sun Y."/>
            <person name="Ma L."/>
            <person name="Shen B."/>
            <person name="Zhu C."/>
        </authorList>
    </citation>
    <scope>NUCLEOTIDE SEQUENCE [LARGE SCALE GENOMIC DNA]</scope>
</reference>
<proteinExistence type="predicted"/>
<feature type="compositionally biased region" description="Low complexity" evidence="1">
    <location>
        <begin position="15"/>
        <end position="25"/>
    </location>
</feature>
<reference evidence="3" key="2">
    <citation type="submission" date="2020-05" db="UniProtKB">
        <authorList>
            <consortium name="EnsemblMetazoa"/>
        </authorList>
    </citation>
    <scope>IDENTIFICATION</scope>
</reference>
<dbReference type="AlphaFoldDB" id="A0A084W3M6"/>
<protein>
    <submittedName>
        <fullName evidence="2 3">Protein Y25C1A.8, isoform a</fullName>
    </submittedName>
</protein>
<dbReference type="EMBL" id="KE525293">
    <property type="protein sequence ID" value="KFB44820.1"/>
    <property type="molecule type" value="Genomic_DNA"/>
</dbReference>
<name>A0A084W3M6_ANOSI</name>
<dbReference type="EnsemblMetazoa" id="ASIC012730-RA">
    <property type="protein sequence ID" value="ASIC012730-PA"/>
    <property type="gene ID" value="ASIC012730"/>
</dbReference>
<evidence type="ECO:0000313" key="2">
    <source>
        <dbReference type="EMBL" id="KFB44820.1"/>
    </source>
</evidence>
<feature type="region of interest" description="Disordered" evidence="1">
    <location>
        <begin position="1"/>
        <end position="25"/>
    </location>
</feature>
<sequence length="117" mass="13097">MCTFAPARPQETSQRSHLGGSWLGGSSRLRIKMDESKLRVDESVLILAGAYGKQTAFDSFRLLVSSWQQRERLSFRMFASLRWVCSQSGSTVSNRTSCRYAGKPELADIRIGGEFAE</sequence>
<evidence type="ECO:0000256" key="1">
    <source>
        <dbReference type="SAM" id="MobiDB-lite"/>
    </source>
</evidence>
<evidence type="ECO:0000313" key="4">
    <source>
        <dbReference type="Proteomes" id="UP000030765"/>
    </source>
</evidence>
<gene>
    <name evidence="2" type="ORF">ZHAS_00012730</name>
</gene>
<accession>A0A084W3M6</accession>
<dbReference type="EMBL" id="ATLV01020059">
    <property type="status" value="NOT_ANNOTATED_CDS"/>
    <property type="molecule type" value="Genomic_DNA"/>
</dbReference>
<evidence type="ECO:0000313" key="3">
    <source>
        <dbReference type="EnsemblMetazoa" id="ASIC012730-PA"/>
    </source>
</evidence>
<organism evidence="2">
    <name type="scientific">Anopheles sinensis</name>
    <name type="common">Mosquito</name>
    <dbReference type="NCBI Taxonomy" id="74873"/>
    <lineage>
        <taxon>Eukaryota</taxon>
        <taxon>Metazoa</taxon>
        <taxon>Ecdysozoa</taxon>
        <taxon>Arthropoda</taxon>
        <taxon>Hexapoda</taxon>
        <taxon>Insecta</taxon>
        <taxon>Pterygota</taxon>
        <taxon>Neoptera</taxon>
        <taxon>Endopterygota</taxon>
        <taxon>Diptera</taxon>
        <taxon>Nematocera</taxon>
        <taxon>Culicoidea</taxon>
        <taxon>Culicidae</taxon>
        <taxon>Anophelinae</taxon>
        <taxon>Anopheles</taxon>
    </lineage>
</organism>